<evidence type="ECO:0000313" key="4">
    <source>
        <dbReference type="Proteomes" id="UP000319462"/>
    </source>
</evidence>
<protein>
    <submittedName>
        <fullName evidence="3">Hypothetical_protein</fullName>
    </submittedName>
</protein>
<sequence length="266" mass="27788">MKEAARASGAQLTETEQDAGGITARLSSASATLASANDDDREDDTHVYGHAPGETSPLLQSHGTSTPGYEVFARSSPLHLAALEQHSNPELASSSNTNTAAAGGLWDHLRTSANSAGQPQGTHPTPELPGTVDVDRDVGSPDQTTLLAIVVEAAFLVCTSVLIAATVSGIDFVIQLIGTLFSVFNVMVAPGMVGWCVFSPRGPFGSASAAAAAYRNNSRRLSDAPLSGVSSRFRLIRLKRFMCLMNAVCGLCMTSIGIAMLVYDTF</sequence>
<feature type="compositionally biased region" description="Polar residues" evidence="1">
    <location>
        <begin position="111"/>
        <end position="123"/>
    </location>
</feature>
<feature type="transmembrane region" description="Helical" evidence="2">
    <location>
        <begin position="173"/>
        <end position="198"/>
    </location>
</feature>
<dbReference type="AlphaFoldDB" id="A0A3P3ZJ60"/>
<evidence type="ECO:0000256" key="2">
    <source>
        <dbReference type="SAM" id="Phobius"/>
    </source>
</evidence>
<evidence type="ECO:0000256" key="1">
    <source>
        <dbReference type="SAM" id="MobiDB-lite"/>
    </source>
</evidence>
<keyword evidence="2" id="KW-0472">Membrane</keyword>
<feature type="transmembrane region" description="Helical" evidence="2">
    <location>
        <begin position="241"/>
        <end position="263"/>
    </location>
</feature>
<keyword evidence="2" id="KW-0812">Transmembrane</keyword>
<accession>A0A3P3ZJ60</accession>
<keyword evidence="2" id="KW-1133">Transmembrane helix</keyword>
<dbReference type="Proteomes" id="UP000319462">
    <property type="component" value="Chromosome 35"/>
</dbReference>
<reference evidence="3 4" key="1">
    <citation type="submission" date="2018-09" db="EMBL/GenBank/DDBJ databases">
        <authorList>
            <person name="Peiro R."/>
            <person name="Begona"/>
            <person name="Cbmso G."/>
            <person name="Lopez M."/>
            <person name="Gonzalez S."/>
        </authorList>
    </citation>
    <scope>NUCLEOTIDE SEQUENCE [LARGE SCALE GENOMIC DNA]</scope>
</reference>
<proteinExistence type="predicted"/>
<dbReference type="EMBL" id="LS997634">
    <property type="protein sequence ID" value="SYZ70301.1"/>
    <property type="molecule type" value="Genomic_DNA"/>
</dbReference>
<evidence type="ECO:0000313" key="3">
    <source>
        <dbReference type="EMBL" id="SYZ70301.1"/>
    </source>
</evidence>
<name>A0A3P3ZJ60_LEIBR</name>
<organism evidence="3 4">
    <name type="scientific">Leishmania braziliensis MHOM/BR/75/M2904</name>
    <dbReference type="NCBI Taxonomy" id="420245"/>
    <lineage>
        <taxon>Eukaryota</taxon>
        <taxon>Discoba</taxon>
        <taxon>Euglenozoa</taxon>
        <taxon>Kinetoplastea</taxon>
        <taxon>Metakinetoplastina</taxon>
        <taxon>Trypanosomatida</taxon>
        <taxon>Trypanosomatidae</taxon>
        <taxon>Leishmaniinae</taxon>
        <taxon>Leishmania</taxon>
        <taxon>Leishmania braziliensis species complex</taxon>
    </lineage>
</organism>
<gene>
    <name evidence="3" type="ORF">LBRM2904_35.4890</name>
</gene>
<feature type="compositionally biased region" description="Polar residues" evidence="1">
    <location>
        <begin position="57"/>
        <end position="66"/>
    </location>
</feature>
<feature type="region of interest" description="Disordered" evidence="1">
    <location>
        <begin position="111"/>
        <end position="137"/>
    </location>
</feature>
<feature type="region of interest" description="Disordered" evidence="1">
    <location>
        <begin position="1"/>
        <end position="66"/>
    </location>
</feature>
<feature type="compositionally biased region" description="Low complexity" evidence="1">
    <location>
        <begin position="23"/>
        <end position="36"/>
    </location>
</feature>
<feature type="transmembrane region" description="Helical" evidence="2">
    <location>
        <begin position="146"/>
        <end position="167"/>
    </location>
</feature>